<name>A0A972JAL6_9RHOO</name>
<dbReference type="AlphaFoldDB" id="A0A972JAL6"/>
<dbReference type="RefSeq" id="WP_168988806.1">
    <property type="nucleotide sequence ID" value="NZ_CAWPHM010000325.1"/>
</dbReference>
<proteinExistence type="predicted"/>
<dbReference type="Proteomes" id="UP000599523">
    <property type="component" value="Unassembled WGS sequence"/>
</dbReference>
<sequence length="142" mass="15473">MAIATQHLALAHGPLARAQRYHSALIATDFTRTAEAFHRWLLHLGRQAAGHVCLVHLEAQSGDDDSNAILLEGLRCRMRLSPEQCEVLSTCPLDDLPLEATRLVILGRSQCMQSDPSNGQALIDRARSLGCDVIVIDDIVPG</sequence>
<evidence type="ECO:0000313" key="2">
    <source>
        <dbReference type="Proteomes" id="UP000599523"/>
    </source>
</evidence>
<accession>A0A972JAL6</accession>
<reference evidence="1" key="1">
    <citation type="submission" date="2019-12" db="EMBL/GenBank/DDBJ databases">
        <title>Comparative genomics gives insights into the taxonomy of the Azoarcus-Aromatoleum group and reveals separate origins of nif in the plant-associated Azoarcus and non-plant-associated Aromatoleum sub-groups.</title>
        <authorList>
            <person name="Lafos M."/>
            <person name="Maluk M."/>
            <person name="Batista M."/>
            <person name="Junghare M."/>
            <person name="Carmona M."/>
            <person name="Faoro H."/>
            <person name="Cruz L.M."/>
            <person name="Battistoni F."/>
            <person name="De Souza E."/>
            <person name="Pedrosa F."/>
            <person name="Chen W.-M."/>
            <person name="Poole P.S."/>
            <person name="Dixon R.A."/>
            <person name="James E.K."/>
        </authorList>
    </citation>
    <scope>NUCLEOTIDE SEQUENCE</scope>
    <source>
        <strain evidence="1">NSC3</strain>
    </source>
</reference>
<protein>
    <submittedName>
        <fullName evidence="1">Uncharacterized protein</fullName>
    </submittedName>
</protein>
<gene>
    <name evidence="1" type="ORF">GPA21_14270</name>
</gene>
<comment type="caution">
    <text evidence="1">The sequence shown here is derived from an EMBL/GenBank/DDBJ whole genome shotgun (WGS) entry which is preliminary data.</text>
</comment>
<dbReference type="EMBL" id="WTVM01000095">
    <property type="protein sequence ID" value="NMG04120.1"/>
    <property type="molecule type" value="Genomic_DNA"/>
</dbReference>
<evidence type="ECO:0000313" key="1">
    <source>
        <dbReference type="EMBL" id="NMG04120.1"/>
    </source>
</evidence>
<keyword evidence="2" id="KW-1185">Reference proteome</keyword>
<organism evidence="1 2">
    <name type="scientific">Azoarcus taiwanensis</name>
    <dbReference type="NCBI Taxonomy" id="666964"/>
    <lineage>
        <taxon>Bacteria</taxon>
        <taxon>Pseudomonadati</taxon>
        <taxon>Pseudomonadota</taxon>
        <taxon>Betaproteobacteria</taxon>
        <taxon>Rhodocyclales</taxon>
        <taxon>Zoogloeaceae</taxon>
        <taxon>Azoarcus</taxon>
    </lineage>
</organism>